<dbReference type="InterPro" id="IPR002088">
    <property type="entry name" value="Prenyl_trans_a"/>
</dbReference>
<dbReference type="PROSITE" id="PS51147">
    <property type="entry name" value="PFTA"/>
    <property type="match status" value="5"/>
</dbReference>
<keyword evidence="5" id="KW-0637">Prenyltransferase</keyword>
<evidence type="ECO:0000256" key="4">
    <source>
        <dbReference type="ARBA" id="ARBA00012702"/>
    </source>
</evidence>
<organism evidence="15">
    <name type="scientific">Ceratitis capitata</name>
    <name type="common">Mediterranean fruit fly</name>
    <name type="synonym">Tephritis capitata</name>
    <dbReference type="NCBI Taxonomy" id="7213"/>
    <lineage>
        <taxon>Eukaryota</taxon>
        <taxon>Metazoa</taxon>
        <taxon>Ecdysozoa</taxon>
        <taxon>Arthropoda</taxon>
        <taxon>Hexapoda</taxon>
        <taxon>Insecta</taxon>
        <taxon>Pterygota</taxon>
        <taxon>Neoptera</taxon>
        <taxon>Endopterygota</taxon>
        <taxon>Diptera</taxon>
        <taxon>Brachycera</taxon>
        <taxon>Muscomorpha</taxon>
        <taxon>Tephritoidea</taxon>
        <taxon>Tephritidae</taxon>
        <taxon>Ceratitis</taxon>
        <taxon>Ceratitis</taxon>
    </lineage>
</organism>
<dbReference type="GO" id="GO:0005965">
    <property type="term" value="C:protein farnesyltransferase complex"/>
    <property type="evidence" value="ECO:0007669"/>
    <property type="project" value="TreeGrafter"/>
</dbReference>
<dbReference type="CTD" id="2339"/>
<dbReference type="GeneID" id="101454406"/>
<evidence type="ECO:0000313" key="14">
    <source>
        <dbReference type="EMBL" id="CAD6998412.1"/>
    </source>
</evidence>
<dbReference type="EMBL" id="GAMC01005236">
    <property type="protein sequence ID" value="JAC01320.1"/>
    <property type="molecule type" value="mRNA"/>
</dbReference>
<dbReference type="GO" id="GO:0005953">
    <property type="term" value="C:CAAX-protein geranylgeranyltransferase complex"/>
    <property type="evidence" value="ECO:0007669"/>
    <property type="project" value="TreeGrafter"/>
</dbReference>
<keyword evidence="7" id="KW-0677">Repeat</keyword>
<dbReference type="AlphaFoldDB" id="W8CB14"/>
<dbReference type="PANTHER" id="PTHR11129:SF1">
    <property type="entry name" value="PROTEIN FARNESYLTRANSFERASE_GERANYLGERANYLTRANSFERASE TYPE-1 SUBUNIT ALPHA"/>
    <property type="match status" value="1"/>
</dbReference>
<evidence type="ECO:0000256" key="8">
    <source>
        <dbReference type="ARBA" id="ARBA00022842"/>
    </source>
</evidence>
<evidence type="ECO:0000313" key="16">
    <source>
        <dbReference type="Proteomes" id="UP000606786"/>
    </source>
</evidence>
<dbReference type="KEGG" id="ccat:101454406"/>
<dbReference type="EC" id="2.5.1.59" evidence="3"/>
<dbReference type="SUPFAM" id="SSF48439">
    <property type="entry name" value="Protein prenylyltransferase"/>
    <property type="match status" value="1"/>
</dbReference>
<gene>
    <name evidence="15" type="primary">FNTA</name>
    <name evidence="14" type="ORF">CCAP1982_LOCUS7012</name>
</gene>
<reference evidence="15" key="1">
    <citation type="submission" date="2013-07" db="EMBL/GenBank/DDBJ databases">
        <authorList>
            <person name="Geib S."/>
        </authorList>
    </citation>
    <scope>NUCLEOTIDE SEQUENCE</scope>
</reference>
<protein>
    <recommendedName>
        <fullName evidence="9">Protein farnesyltransferase/geranylgeranyltransferase type-1 subunit alpha</fullName>
        <ecNumber evidence="4">2.5.1.58</ecNumber>
        <ecNumber evidence="3">2.5.1.59</ecNumber>
    </recommendedName>
    <alternativeName>
        <fullName evidence="12">CAAX farnesyltransferase subunit alpha</fullName>
    </alternativeName>
    <alternativeName>
        <fullName evidence="11">FTase-alpha</fullName>
    </alternativeName>
    <alternativeName>
        <fullName evidence="10">Ras proteins prenyltransferase subunit alpha</fullName>
    </alternativeName>
    <alternativeName>
        <fullName evidence="13">Type I protein geranyl-geranyltransferase subunit alpha</fullName>
    </alternativeName>
</protein>
<evidence type="ECO:0000256" key="5">
    <source>
        <dbReference type="ARBA" id="ARBA00022602"/>
    </source>
</evidence>
<evidence type="ECO:0000256" key="3">
    <source>
        <dbReference type="ARBA" id="ARBA00012700"/>
    </source>
</evidence>
<sequence>MSDSDSDDWSEEWIPYSQRAEWADVVPLAQDDGERPIVAIAYSPKFREVFDYFRAIIAHKEKSPRALELTADALQLNPANYTVWQYRRDILRALGSDLYEELDYLEEVIRDNAKNYQVWHHRRVIVEMLNNPSKELELTEVALERDNKNYHAWQHRQWAIKAFDLYENELTFVDRLIAEDIRNNSAWNQRFFVLKHFGLTPEVVQREIQYTMNRIRVVKNNESAWNYLGGILRHGDHGTVNRNVEVISFCEELYASGVRSPYLLAFLIDLYKEQCLQQTNEADAEVLSKKVYNLCSDMSKNHDVVRRKYWQYVADQLKLKLSEK</sequence>
<dbReference type="EC" id="2.5.1.58" evidence="4"/>
<dbReference type="GO" id="GO:0004662">
    <property type="term" value="F:CAAX-protein geranylgeranyltransferase activity"/>
    <property type="evidence" value="ECO:0007669"/>
    <property type="project" value="UniProtKB-EC"/>
</dbReference>
<dbReference type="Pfam" id="PF01239">
    <property type="entry name" value="PPTA"/>
    <property type="match status" value="5"/>
</dbReference>
<evidence type="ECO:0000256" key="7">
    <source>
        <dbReference type="ARBA" id="ARBA00022737"/>
    </source>
</evidence>
<reference evidence="14" key="3">
    <citation type="submission" date="2020-11" db="EMBL/GenBank/DDBJ databases">
        <authorList>
            <person name="Whitehead M."/>
        </authorList>
    </citation>
    <scope>NUCLEOTIDE SEQUENCE</scope>
    <source>
        <strain evidence="14">EGII</strain>
    </source>
</reference>
<evidence type="ECO:0000256" key="9">
    <source>
        <dbReference type="ARBA" id="ARBA00040965"/>
    </source>
</evidence>
<dbReference type="GO" id="GO:0004660">
    <property type="term" value="F:protein farnesyltransferase activity"/>
    <property type="evidence" value="ECO:0007669"/>
    <property type="project" value="UniProtKB-EC"/>
</dbReference>
<dbReference type="EMBL" id="CAJHJT010000012">
    <property type="protein sequence ID" value="CAD6998412.1"/>
    <property type="molecule type" value="Genomic_DNA"/>
</dbReference>
<evidence type="ECO:0000256" key="12">
    <source>
        <dbReference type="ARBA" id="ARBA00043086"/>
    </source>
</evidence>
<keyword evidence="8" id="KW-0460">Magnesium</keyword>
<dbReference type="Proteomes" id="UP000606786">
    <property type="component" value="Unassembled WGS sequence"/>
</dbReference>
<comment type="cofactor">
    <cofactor evidence="1">
        <name>Mg(2+)</name>
        <dbReference type="ChEBI" id="CHEBI:18420"/>
    </cofactor>
</comment>
<evidence type="ECO:0000313" key="15">
    <source>
        <dbReference type="EMBL" id="JAC01320.1"/>
    </source>
</evidence>
<keyword evidence="6 15" id="KW-0808">Transferase</keyword>
<dbReference type="PANTHER" id="PTHR11129">
    <property type="entry name" value="PROTEIN FARNESYLTRANSFERASE ALPHA SUBUNIT/RAB GERANYLGERANYL TRANSFERASE ALPHA SUBUNIT"/>
    <property type="match status" value="1"/>
</dbReference>
<dbReference type="OrthoDB" id="272289at2759"/>
<evidence type="ECO:0000256" key="13">
    <source>
        <dbReference type="ARBA" id="ARBA00043219"/>
    </source>
</evidence>
<evidence type="ECO:0000256" key="1">
    <source>
        <dbReference type="ARBA" id="ARBA00001946"/>
    </source>
</evidence>
<accession>W8CB14</accession>
<keyword evidence="16" id="KW-1185">Reference proteome</keyword>
<evidence type="ECO:0000256" key="11">
    <source>
        <dbReference type="ARBA" id="ARBA00042436"/>
    </source>
</evidence>
<comment type="similarity">
    <text evidence="2">Belongs to the protein prenyltransferase subunit alpha family.</text>
</comment>
<name>W8CB14_CERCA</name>
<evidence type="ECO:0000256" key="2">
    <source>
        <dbReference type="ARBA" id="ARBA00006734"/>
    </source>
</evidence>
<evidence type="ECO:0000256" key="10">
    <source>
        <dbReference type="ARBA" id="ARBA00041392"/>
    </source>
</evidence>
<proteinExistence type="evidence at transcript level"/>
<evidence type="ECO:0000256" key="6">
    <source>
        <dbReference type="ARBA" id="ARBA00022679"/>
    </source>
</evidence>
<reference evidence="15" key="2">
    <citation type="journal article" date="2014" name="BMC Genomics">
        <title>A genomic perspective to assessing quality of mass-reared SIT flies used in Mediterranean fruit fly (Ceratitis capitata) eradication in California.</title>
        <authorList>
            <person name="Calla B."/>
            <person name="Hall B."/>
            <person name="Hou S."/>
            <person name="Geib S.M."/>
        </authorList>
    </citation>
    <scope>NUCLEOTIDE SEQUENCE</scope>
</reference>
<dbReference type="Gene3D" id="1.25.40.120">
    <property type="entry name" value="Protein prenylyltransferase"/>
    <property type="match status" value="1"/>
</dbReference>